<protein>
    <recommendedName>
        <fullName evidence="6">Mitochondrial transcription termination factor family protein</fullName>
    </recommendedName>
</protein>
<sequence>MKFTYLAAERTSHCLVFLLKKTHDHSSRHHVSSCNFLFFRKHPFSSIKPTSGDADGSVGRSSSSPSSPTVSYLIEKCGLSTKTALSVSKKFELRSVEKSDSMLRFFREYDLTDEQISSLIVKCPRILSFGTDGNLKPKLEFLLSEGFTRLQVVEIMLSNPSTLLNNNLERRIIPCINFMKTILPTNAAITKFLKSSTNIVSSVQLANVEILRRNGAPDSVITKMYTSFPRSMTRDNNWFAKGVEKAMDLGIEPSEVSKFSNLVGVLSYMSPSTWERKMMLYKSMGWSTEETLLLFKTHPFCFRYSDKLTKKKLEFFLHTLRYSPKRLISYPNLFRLSLEKRIRPRCSVLGVLIAKGLIKTISLSNLMMSEDKFLGVFVAKYKDCVPEVEEAHNGKLHFKGLFPKWWNIEHN</sequence>
<accession>A0A0K9P9N7</accession>
<keyword evidence="5" id="KW-1185">Reference proteome</keyword>
<evidence type="ECO:0008006" key="6">
    <source>
        <dbReference type="Google" id="ProtNLM"/>
    </source>
</evidence>
<organism evidence="4 5">
    <name type="scientific">Zostera marina</name>
    <name type="common">Eelgrass</name>
    <dbReference type="NCBI Taxonomy" id="29655"/>
    <lineage>
        <taxon>Eukaryota</taxon>
        <taxon>Viridiplantae</taxon>
        <taxon>Streptophyta</taxon>
        <taxon>Embryophyta</taxon>
        <taxon>Tracheophyta</taxon>
        <taxon>Spermatophyta</taxon>
        <taxon>Magnoliopsida</taxon>
        <taxon>Liliopsida</taxon>
        <taxon>Zosteraceae</taxon>
        <taxon>Zostera</taxon>
    </lineage>
</organism>
<keyword evidence="2" id="KW-0806">Transcription termination</keyword>
<proteinExistence type="inferred from homology"/>
<dbReference type="Pfam" id="PF02536">
    <property type="entry name" value="mTERF"/>
    <property type="match status" value="1"/>
</dbReference>
<dbReference type="GO" id="GO:0003676">
    <property type="term" value="F:nucleic acid binding"/>
    <property type="evidence" value="ECO:0007669"/>
    <property type="project" value="InterPro"/>
</dbReference>
<evidence type="ECO:0000313" key="5">
    <source>
        <dbReference type="Proteomes" id="UP000036987"/>
    </source>
</evidence>
<dbReference type="SMART" id="SM00733">
    <property type="entry name" value="Mterf"/>
    <property type="match status" value="5"/>
</dbReference>
<dbReference type="OMA" id="KMIACQP"/>
<dbReference type="FunFam" id="1.25.70.10:FF:000001">
    <property type="entry name" value="Mitochondrial transcription termination factor-like"/>
    <property type="match status" value="1"/>
</dbReference>
<gene>
    <name evidence="4" type="ORF">ZOSMA_33G00050</name>
</gene>
<name>A0A0K9P9N7_ZOSMR</name>
<evidence type="ECO:0000256" key="1">
    <source>
        <dbReference type="ARBA" id="ARBA00007692"/>
    </source>
</evidence>
<dbReference type="AlphaFoldDB" id="A0A0K9P9N7"/>
<comment type="caution">
    <text evidence="4">The sequence shown here is derived from an EMBL/GenBank/DDBJ whole genome shotgun (WGS) entry which is preliminary data.</text>
</comment>
<dbReference type="Gene3D" id="1.25.70.10">
    <property type="entry name" value="Transcription termination factor 3, mitochondrial"/>
    <property type="match status" value="1"/>
</dbReference>
<evidence type="ECO:0000313" key="4">
    <source>
        <dbReference type="EMBL" id="KMZ64977.1"/>
    </source>
</evidence>
<evidence type="ECO:0000256" key="2">
    <source>
        <dbReference type="ARBA" id="ARBA00022472"/>
    </source>
</evidence>
<keyword evidence="2" id="KW-0804">Transcription</keyword>
<dbReference type="Proteomes" id="UP000036987">
    <property type="component" value="Unassembled WGS sequence"/>
</dbReference>
<dbReference type="EMBL" id="LFYR01001077">
    <property type="protein sequence ID" value="KMZ64977.1"/>
    <property type="molecule type" value="Genomic_DNA"/>
</dbReference>
<evidence type="ECO:0000256" key="3">
    <source>
        <dbReference type="ARBA" id="ARBA00022946"/>
    </source>
</evidence>
<dbReference type="PANTHER" id="PTHR13068:SF236">
    <property type="entry name" value="OS02G0749800 PROTEIN"/>
    <property type="match status" value="1"/>
</dbReference>
<comment type="similarity">
    <text evidence="1">Belongs to the mTERF family.</text>
</comment>
<dbReference type="GO" id="GO:0009658">
    <property type="term" value="P:chloroplast organization"/>
    <property type="evidence" value="ECO:0000318"/>
    <property type="project" value="GO_Central"/>
</dbReference>
<keyword evidence="3" id="KW-0809">Transit peptide</keyword>
<dbReference type="OrthoDB" id="637682at2759"/>
<dbReference type="GO" id="GO:0009507">
    <property type="term" value="C:chloroplast"/>
    <property type="evidence" value="ECO:0000318"/>
    <property type="project" value="GO_Central"/>
</dbReference>
<dbReference type="InterPro" id="IPR003690">
    <property type="entry name" value="MTERF"/>
</dbReference>
<dbReference type="PANTHER" id="PTHR13068">
    <property type="entry name" value="CGI-12 PROTEIN-RELATED"/>
    <property type="match status" value="1"/>
</dbReference>
<keyword evidence="2" id="KW-0805">Transcription regulation</keyword>
<dbReference type="InterPro" id="IPR038538">
    <property type="entry name" value="MTERF_sf"/>
</dbReference>
<reference evidence="5" key="1">
    <citation type="journal article" date="2016" name="Nature">
        <title>The genome of the seagrass Zostera marina reveals angiosperm adaptation to the sea.</title>
        <authorList>
            <person name="Olsen J.L."/>
            <person name="Rouze P."/>
            <person name="Verhelst B."/>
            <person name="Lin Y.-C."/>
            <person name="Bayer T."/>
            <person name="Collen J."/>
            <person name="Dattolo E."/>
            <person name="De Paoli E."/>
            <person name="Dittami S."/>
            <person name="Maumus F."/>
            <person name="Michel G."/>
            <person name="Kersting A."/>
            <person name="Lauritano C."/>
            <person name="Lohaus R."/>
            <person name="Toepel M."/>
            <person name="Tonon T."/>
            <person name="Vanneste K."/>
            <person name="Amirebrahimi M."/>
            <person name="Brakel J."/>
            <person name="Bostroem C."/>
            <person name="Chovatia M."/>
            <person name="Grimwood J."/>
            <person name="Jenkins J.W."/>
            <person name="Jueterbock A."/>
            <person name="Mraz A."/>
            <person name="Stam W.T."/>
            <person name="Tice H."/>
            <person name="Bornberg-Bauer E."/>
            <person name="Green P.J."/>
            <person name="Pearson G.A."/>
            <person name="Procaccini G."/>
            <person name="Duarte C.M."/>
            <person name="Schmutz J."/>
            <person name="Reusch T.B.H."/>
            <person name="Van de Peer Y."/>
        </authorList>
    </citation>
    <scope>NUCLEOTIDE SEQUENCE [LARGE SCALE GENOMIC DNA]</scope>
    <source>
        <strain evidence="5">cv. Finnish</strain>
    </source>
</reference>
<dbReference type="GO" id="GO:0006353">
    <property type="term" value="P:DNA-templated transcription termination"/>
    <property type="evidence" value="ECO:0007669"/>
    <property type="project" value="UniProtKB-KW"/>
</dbReference>